<dbReference type="PANTHER" id="PTHR46704:SF9">
    <property type="entry name" value="BHLH DOMAIN-CONTAINING PROTEIN"/>
    <property type="match status" value="1"/>
</dbReference>
<name>A0AA88YVY1_PINIB</name>
<accession>A0AA88YVY1</accession>
<dbReference type="EMBL" id="VSWD01000002">
    <property type="protein sequence ID" value="KAK3107392.1"/>
    <property type="molecule type" value="Genomic_DNA"/>
</dbReference>
<sequence length="1461" mass="165573">MATHENPVSMKAKRGFELKRQHRKTQPDDICEPYDDPTCTPAKRRCVKESVLFPSDVCLFCNKSTFKLKGVKQTLVTCATKAAEESIKSSAESKQDFTLLGRIKGHDLIAREAKYHNYCRKEHTRVIYNMHRASIKEKTESTEKECLKAHTDASDFIFAYIEEQIIRNENVERMSMLKNRYMLYILENYPDFYNSEYRTSKLKEKIKKHFESKVQFWLSGNQSEIVYSSAIPTERAVSMTFDKTSLDTRVLTEAALILRKQILTLHETSGNDAPSTVWVKESPQQYPQCLVDFIMTIISSKNSFNSHRSTRLASSFSQDISFAVSNGTVNMPKHVSLAMTVRHLTGSAELITLLNRFGHCVSYTSLIGIENSLSRELTSNTSPLPDGIDTNNNKLTHFCWDNFDLDEETLSGSGTTHISHGIVIQETADPSFHTSQPHEQDSDEPQGTIQQASCQPLEPCFVNQKVEPVITIKKKLPTGNFSNVLKYDNFVWLYTRSLNEPNECQQVPSLFGWWSKTCNCEQNESTVEYMPPIFHPITENATVHKILEISQNSSNILNQEHTIVTFDLAVAKKAYSIVWQNQKKFENVIVRMGVFHTTCAIFHALGKHMAGSGFAEVVIESGICASGSVDRVLSGKHYNRALRVHRIMLEALERTLLSKFLTMNSTNQVARDLLSTLVCDLSPSILTIVENSEECKTLFHEYNEFRVSVLDGDLGKTAQYWMSYMNSVWEILSFIKATKVNDLDLHISSLNNLCSLLFAYDQPNYARYLPVYMLSMYNLEESHPLVATALRQDHGFSVARSNIPATRNSVDITIEQTINRHAKSSGGVIGFSRNLHAYHRWCITRHVRAQIFAETLHMADMLDTGSSCHIENNASNIQRMNEEECKVMETFNGFLNPFCVDDKESLYCLSSGVPAPKEVTDDLLRAHSKGAELMNEFISSRLVEKQVSFHAPIKRVKLKTFDSIAVTKKVKSSQNKTIELKAERNLFGQLVVLAASNQIDLLTTFEYQLGPVPWSLATADGSPYKSDKSKFLHLLEGSAPRVLEQPQYSQIAYIIDGNALLHSLLSLPETFGQVARKVFEIIPRAKRVDFVTDTYVCNSIKESENERRGQSEKLLINGPMTKTPRDWGHFLKNKANKEQLIKLLLAEWRKPEYAKDIESREIYFVYKQSCYRLTSPQGSEVVLEEIKYLGSSQEEADTRIILHCMNISNLEGPPIIHVRSPDTDVFVLLLAFIKDIEKPVLFETGTGNKRRILNINETAKQFNDDILKALPAFHAFTGCDSTSFFVGRGKKTTWAKLMANRQFVDTFLDLGSESFASKTLVNLEKFVCLMYGKKDSEVNKLRYNMFLDKFSCGSGSSPLSTKNGVDLSSLPPCRSSLRLHIKRARYQSLIWNCANIANPSLPDPPGQGWTIDNNGRLVIQWIDGQMLPQELADIVIRDGLNDDDDEIEILNLNDEIFDDNA</sequence>
<evidence type="ECO:0000313" key="2">
    <source>
        <dbReference type="Proteomes" id="UP001186944"/>
    </source>
</evidence>
<comment type="caution">
    <text evidence="1">The sequence shown here is derived from an EMBL/GenBank/DDBJ whole genome shotgun (WGS) entry which is preliminary data.</text>
</comment>
<organism evidence="1 2">
    <name type="scientific">Pinctada imbricata</name>
    <name type="common">Atlantic pearl-oyster</name>
    <name type="synonym">Pinctada martensii</name>
    <dbReference type="NCBI Taxonomy" id="66713"/>
    <lineage>
        <taxon>Eukaryota</taxon>
        <taxon>Metazoa</taxon>
        <taxon>Spiralia</taxon>
        <taxon>Lophotrochozoa</taxon>
        <taxon>Mollusca</taxon>
        <taxon>Bivalvia</taxon>
        <taxon>Autobranchia</taxon>
        <taxon>Pteriomorphia</taxon>
        <taxon>Pterioida</taxon>
        <taxon>Pterioidea</taxon>
        <taxon>Pteriidae</taxon>
        <taxon>Pinctada</taxon>
    </lineage>
</organism>
<gene>
    <name evidence="1" type="ORF">FSP39_013623</name>
</gene>
<dbReference type="PANTHER" id="PTHR46704">
    <property type="entry name" value="CXC DOMAIN-CONTAINING PROTEIN-RELATED"/>
    <property type="match status" value="1"/>
</dbReference>
<reference evidence="1" key="1">
    <citation type="submission" date="2019-08" db="EMBL/GenBank/DDBJ databases">
        <title>The improved chromosome-level genome for the pearl oyster Pinctada fucata martensii using PacBio sequencing and Hi-C.</title>
        <authorList>
            <person name="Zheng Z."/>
        </authorList>
    </citation>
    <scope>NUCLEOTIDE SEQUENCE</scope>
    <source>
        <strain evidence="1">ZZ-2019</strain>
        <tissue evidence="1">Adductor muscle</tissue>
    </source>
</reference>
<proteinExistence type="predicted"/>
<protein>
    <submittedName>
        <fullName evidence="1">Uncharacterized protein</fullName>
    </submittedName>
</protein>
<dbReference type="Proteomes" id="UP001186944">
    <property type="component" value="Unassembled WGS sequence"/>
</dbReference>
<evidence type="ECO:0000313" key="1">
    <source>
        <dbReference type="EMBL" id="KAK3107392.1"/>
    </source>
</evidence>
<keyword evidence="2" id="KW-1185">Reference proteome</keyword>